<proteinExistence type="inferred from homology"/>
<sequence length="471" mass="51890">MSMCSSALRARHRVLFPLFAHKRHHLPTLSQRSPRGSRLYSENAVPPITKIEKLVLDSIKATGPLPFATYMQLCLSHPTHGYYMNSANPVFGSRGDFITSPEISQVFGELVGVWFLSQWIDAGRPPSIRLIELGPGRGTLMDDILRVISTITSKGRHIKDIHLVENSLAMREAQKAKLSHSAERAGCELHWHDHIDTISRSDAYSMVVAHEFFDALPFHVLQKAETGWHEVMIASNLDPIRDPRAEFTTSEPEPPTAETTYPRLRRVLSPIPSAASMLLGLSSSRFQSLPVGSFIEVSPASFRIARQLGELLTTHPQSPESDVVEASPGPGGCGLIIDYGGDHVFGDSFRAFKDHKIVDVFHRPGECDLTTNVDFAFLKEAMGDLVTTHGPIPQSTFLENMGLQLRVDALVRDAKTEERGAAIRDAAQRLVDRAGMGREYQVLGITSSSGGEKKAAAGEVWPFVEVKDVEA</sequence>
<dbReference type="AlphaFoldDB" id="A0A369K2X6"/>
<comment type="subcellular location">
    <subcellularLocation>
        <location evidence="1 7">Mitochondrion</location>
    </subcellularLocation>
</comment>
<evidence type="ECO:0000256" key="1">
    <source>
        <dbReference type="ARBA" id="ARBA00004173"/>
    </source>
</evidence>
<evidence type="ECO:0000256" key="5">
    <source>
        <dbReference type="ARBA" id="ARBA00023128"/>
    </source>
</evidence>
<evidence type="ECO:0000256" key="6">
    <source>
        <dbReference type="ARBA" id="ARBA00048612"/>
    </source>
</evidence>
<dbReference type="GO" id="GO:0032259">
    <property type="term" value="P:methylation"/>
    <property type="evidence" value="ECO:0007669"/>
    <property type="project" value="UniProtKB-KW"/>
</dbReference>
<dbReference type="GO" id="GO:0005739">
    <property type="term" value="C:mitochondrion"/>
    <property type="evidence" value="ECO:0007669"/>
    <property type="project" value="UniProtKB-SubCell"/>
</dbReference>
<gene>
    <name evidence="8" type="primary">ndufaf7</name>
    <name evidence="8" type="ORF">Hypma_006789</name>
</gene>
<keyword evidence="5 7" id="KW-0496">Mitochondrion</keyword>
<evidence type="ECO:0000256" key="7">
    <source>
        <dbReference type="RuleBase" id="RU364114"/>
    </source>
</evidence>
<dbReference type="InterPro" id="IPR038375">
    <property type="entry name" value="NDUFAF7_sf"/>
</dbReference>
<keyword evidence="4 7" id="KW-0808">Transferase</keyword>
<keyword evidence="9" id="KW-1185">Reference proteome</keyword>
<evidence type="ECO:0000256" key="2">
    <source>
        <dbReference type="ARBA" id="ARBA00005891"/>
    </source>
</evidence>
<dbReference type="PANTHER" id="PTHR12049:SF7">
    <property type="entry name" value="PROTEIN ARGININE METHYLTRANSFERASE NDUFAF7, MITOCHONDRIAL"/>
    <property type="match status" value="1"/>
</dbReference>
<dbReference type="PANTHER" id="PTHR12049">
    <property type="entry name" value="PROTEIN ARGININE METHYLTRANSFERASE NDUFAF7, MITOCHONDRIAL"/>
    <property type="match status" value="1"/>
</dbReference>
<dbReference type="Pfam" id="PF02636">
    <property type="entry name" value="Methyltransf_28"/>
    <property type="match status" value="1"/>
</dbReference>
<comment type="similarity">
    <text evidence="2 7">Belongs to the NDUFAF7 family.</text>
</comment>
<dbReference type="GO" id="GO:0035243">
    <property type="term" value="F:protein-arginine omega-N symmetric methyltransferase activity"/>
    <property type="evidence" value="ECO:0007669"/>
    <property type="project" value="UniProtKB-EC"/>
</dbReference>
<dbReference type="Proteomes" id="UP000076154">
    <property type="component" value="Unassembled WGS sequence"/>
</dbReference>
<evidence type="ECO:0000313" key="8">
    <source>
        <dbReference type="EMBL" id="RDB26124.1"/>
    </source>
</evidence>
<accession>A0A369K2X6</accession>
<keyword evidence="3 7" id="KW-0489">Methyltransferase</keyword>
<comment type="caution">
    <text evidence="8">The sequence shown here is derived from an EMBL/GenBank/DDBJ whole genome shotgun (WGS) entry which is preliminary data.</text>
</comment>
<evidence type="ECO:0000313" key="9">
    <source>
        <dbReference type="Proteomes" id="UP000076154"/>
    </source>
</evidence>
<dbReference type="STRING" id="39966.A0A369K2X6"/>
<evidence type="ECO:0000256" key="4">
    <source>
        <dbReference type="ARBA" id="ARBA00022679"/>
    </source>
</evidence>
<reference evidence="8" key="1">
    <citation type="submission" date="2018-04" db="EMBL/GenBank/DDBJ databases">
        <title>Whole genome sequencing of Hypsizygus marmoreus.</title>
        <authorList>
            <person name="Choi I.-G."/>
            <person name="Min B."/>
            <person name="Kim J.-G."/>
            <person name="Kim S."/>
            <person name="Oh Y.-L."/>
            <person name="Kong W.-S."/>
            <person name="Park H."/>
            <person name="Jeong J."/>
            <person name="Song E.-S."/>
        </authorList>
    </citation>
    <scope>NUCLEOTIDE SEQUENCE [LARGE SCALE GENOMIC DNA]</scope>
    <source>
        <strain evidence="8">51987-8</strain>
    </source>
</reference>
<dbReference type="SUPFAM" id="SSF53335">
    <property type="entry name" value="S-adenosyl-L-methionine-dependent methyltransferases"/>
    <property type="match status" value="1"/>
</dbReference>
<protein>
    <recommendedName>
        <fullName evidence="7">Protein arginine methyltransferase NDUFAF7</fullName>
        <ecNumber evidence="7">2.1.1.320</ecNumber>
    </recommendedName>
</protein>
<evidence type="ECO:0000256" key="3">
    <source>
        <dbReference type="ARBA" id="ARBA00022603"/>
    </source>
</evidence>
<organism evidence="8 9">
    <name type="scientific">Hypsizygus marmoreus</name>
    <name type="common">White beech mushroom</name>
    <name type="synonym">Agaricus marmoreus</name>
    <dbReference type="NCBI Taxonomy" id="39966"/>
    <lineage>
        <taxon>Eukaryota</taxon>
        <taxon>Fungi</taxon>
        <taxon>Dikarya</taxon>
        <taxon>Basidiomycota</taxon>
        <taxon>Agaricomycotina</taxon>
        <taxon>Agaricomycetes</taxon>
        <taxon>Agaricomycetidae</taxon>
        <taxon>Agaricales</taxon>
        <taxon>Tricholomatineae</taxon>
        <taxon>Lyophyllaceae</taxon>
        <taxon>Hypsizygus</taxon>
    </lineage>
</organism>
<comment type="function">
    <text evidence="7">Arginine methyltransferase involved in the assembly or stability of mitochondrial NADH:ubiquinone oxidoreductase complex (complex I).</text>
</comment>
<dbReference type="Gene3D" id="3.40.50.12710">
    <property type="match status" value="1"/>
</dbReference>
<dbReference type="OrthoDB" id="438553at2759"/>
<comment type="catalytic activity">
    <reaction evidence="6 7">
        <text>L-arginyl-[protein] + 2 S-adenosyl-L-methionine = N(omega),N(omega)'-dimethyl-L-arginyl-[protein] + 2 S-adenosyl-L-homocysteine + 2 H(+)</text>
        <dbReference type="Rhea" id="RHEA:48108"/>
        <dbReference type="Rhea" id="RHEA-COMP:10532"/>
        <dbReference type="Rhea" id="RHEA-COMP:11992"/>
        <dbReference type="ChEBI" id="CHEBI:15378"/>
        <dbReference type="ChEBI" id="CHEBI:29965"/>
        <dbReference type="ChEBI" id="CHEBI:57856"/>
        <dbReference type="ChEBI" id="CHEBI:59789"/>
        <dbReference type="ChEBI" id="CHEBI:88221"/>
        <dbReference type="EC" id="2.1.1.320"/>
    </reaction>
</comment>
<dbReference type="InterPro" id="IPR003788">
    <property type="entry name" value="NDUFAF7"/>
</dbReference>
<dbReference type="GO" id="GO:0032981">
    <property type="term" value="P:mitochondrial respiratory chain complex I assembly"/>
    <property type="evidence" value="ECO:0007669"/>
    <property type="project" value="TreeGrafter"/>
</dbReference>
<name>A0A369K2X6_HYPMA</name>
<dbReference type="InParanoid" id="A0A369K2X6"/>
<dbReference type="EMBL" id="LUEZ02000040">
    <property type="protein sequence ID" value="RDB26124.1"/>
    <property type="molecule type" value="Genomic_DNA"/>
</dbReference>
<dbReference type="InterPro" id="IPR029063">
    <property type="entry name" value="SAM-dependent_MTases_sf"/>
</dbReference>
<dbReference type="EC" id="2.1.1.320" evidence="7"/>